<dbReference type="CDD" id="cd11677">
    <property type="entry name" value="Gemin7"/>
    <property type="match status" value="1"/>
</dbReference>
<accession>C3ZQV6</accession>
<feature type="non-terminal residue" evidence="1">
    <location>
        <position position="1"/>
    </location>
</feature>
<dbReference type="eggNOG" id="ENOG502S59N">
    <property type="taxonomic scope" value="Eukaryota"/>
</dbReference>
<dbReference type="InterPro" id="IPR020338">
    <property type="entry name" value="SMN_gemin7"/>
</dbReference>
<proteinExistence type="predicted"/>
<dbReference type="Pfam" id="PF11095">
    <property type="entry name" value="Gemin7"/>
    <property type="match status" value="1"/>
</dbReference>
<dbReference type="InParanoid" id="C3ZQV6"/>
<name>C3ZQV6_BRAFL</name>
<dbReference type="PANTHER" id="PTHR14679">
    <property type="entry name" value="GEM-ASSOCIATED PROTEIN 7"/>
    <property type="match status" value="1"/>
</dbReference>
<dbReference type="GO" id="GO:0034719">
    <property type="term" value="C:SMN-Sm protein complex"/>
    <property type="evidence" value="ECO:0007669"/>
    <property type="project" value="InterPro"/>
</dbReference>
<evidence type="ECO:0008006" key="2">
    <source>
        <dbReference type="Google" id="ProtNLM"/>
    </source>
</evidence>
<protein>
    <recommendedName>
        <fullName evidence="2">Gem-associated protein 7</fullName>
    </recommendedName>
</protein>
<dbReference type="STRING" id="7739.C3ZQV6"/>
<sequence length="86" mass="9740">SQDQEDRSFLRERFLHLLKGIQGNRTHCKMYEKTEVDATFQLSDIDGQNFLVSNLETPMGTQPQAILRCADIISCSVDLGTGEHKI</sequence>
<dbReference type="EMBL" id="GG666662">
    <property type="protein sequence ID" value="EEN45152.1"/>
    <property type="molecule type" value="Genomic_DNA"/>
</dbReference>
<dbReference type="Gene3D" id="2.30.30.100">
    <property type="match status" value="1"/>
</dbReference>
<dbReference type="PANTHER" id="PTHR14679:SF1">
    <property type="entry name" value="GEM-ASSOCIATED PROTEIN 7"/>
    <property type="match status" value="1"/>
</dbReference>
<dbReference type="AlphaFoldDB" id="C3ZQV6"/>
<reference evidence="1" key="1">
    <citation type="journal article" date="2008" name="Nature">
        <title>The amphioxus genome and the evolution of the chordate karyotype.</title>
        <authorList>
            <consortium name="US DOE Joint Genome Institute (JGI-PGF)"/>
            <person name="Putnam N.H."/>
            <person name="Butts T."/>
            <person name="Ferrier D.E.K."/>
            <person name="Furlong R.F."/>
            <person name="Hellsten U."/>
            <person name="Kawashima T."/>
            <person name="Robinson-Rechavi M."/>
            <person name="Shoguchi E."/>
            <person name="Terry A."/>
            <person name="Yu J.-K."/>
            <person name="Benito-Gutierrez E.L."/>
            <person name="Dubchak I."/>
            <person name="Garcia-Fernandez J."/>
            <person name="Gibson-Brown J.J."/>
            <person name="Grigoriev I.V."/>
            <person name="Horton A.C."/>
            <person name="de Jong P.J."/>
            <person name="Jurka J."/>
            <person name="Kapitonov V.V."/>
            <person name="Kohara Y."/>
            <person name="Kuroki Y."/>
            <person name="Lindquist E."/>
            <person name="Lucas S."/>
            <person name="Osoegawa K."/>
            <person name="Pennacchio L.A."/>
            <person name="Salamov A.A."/>
            <person name="Satou Y."/>
            <person name="Sauka-Spengler T."/>
            <person name="Schmutz J."/>
            <person name="Shin-I T."/>
            <person name="Toyoda A."/>
            <person name="Bronner-Fraser M."/>
            <person name="Fujiyama A."/>
            <person name="Holland L.Z."/>
            <person name="Holland P.W.H."/>
            <person name="Satoh N."/>
            <person name="Rokhsar D.S."/>
        </authorList>
    </citation>
    <scope>NUCLEOTIDE SEQUENCE [LARGE SCALE GENOMIC DNA]</scope>
    <source>
        <strain evidence="1">S238N-H82</strain>
        <tissue evidence="1">Testes</tissue>
    </source>
</reference>
<evidence type="ECO:0000313" key="1">
    <source>
        <dbReference type="EMBL" id="EEN45152.1"/>
    </source>
</evidence>
<gene>
    <name evidence="1" type="ORF">BRAFLDRAFT_213833</name>
</gene>
<organism>
    <name type="scientific">Branchiostoma floridae</name>
    <name type="common">Florida lancelet</name>
    <name type="synonym">Amphioxus</name>
    <dbReference type="NCBI Taxonomy" id="7739"/>
    <lineage>
        <taxon>Eukaryota</taxon>
        <taxon>Metazoa</taxon>
        <taxon>Chordata</taxon>
        <taxon>Cephalochordata</taxon>
        <taxon>Leptocardii</taxon>
        <taxon>Amphioxiformes</taxon>
        <taxon>Branchiostomatidae</taxon>
        <taxon>Branchiostoma</taxon>
    </lineage>
</organism>